<protein>
    <submittedName>
        <fullName evidence="7">Acyl-CoA dehydrogenase</fullName>
    </submittedName>
</protein>
<organism evidence="7 8">
    <name type="scientific">Ramlibacter terrae</name>
    <dbReference type="NCBI Taxonomy" id="2732511"/>
    <lineage>
        <taxon>Bacteria</taxon>
        <taxon>Pseudomonadati</taxon>
        <taxon>Pseudomonadota</taxon>
        <taxon>Betaproteobacteria</taxon>
        <taxon>Burkholderiales</taxon>
        <taxon>Comamonadaceae</taxon>
        <taxon>Ramlibacter</taxon>
    </lineage>
</organism>
<feature type="domain" description="Acyl-CoA oxidase/dehydrogenase middle" evidence="6">
    <location>
        <begin position="25"/>
        <end position="123"/>
    </location>
</feature>
<reference evidence="7 8" key="2">
    <citation type="submission" date="2020-05" db="EMBL/GenBank/DDBJ databases">
        <authorList>
            <person name="Khan S.A."/>
            <person name="Jeon C.O."/>
            <person name="Chun B.H."/>
        </authorList>
    </citation>
    <scope>NUCLEOTIDE SEQUENCE [LARGE SCALE GENOMIC DNA]</scope>
    <source>
        <strain evidence="7 8">H242</strain>
    </source>
</reference>
<reference evidence="7 8" key="1">
    <citation type="submission" date="2020-05" db="EMBL/GenBank/DDBJ databases">
        <title>Ramlibacter rhizophilus sp. nov., isolated from rhizosphere soil of national flower Mugunghwa from South Korea.</title>
        <authorList>
            <person name="Zheng-Fei Y."/>
            <person name="Huan T."/>
        </authorList>
    </citation>
    <scope>NUCLEOTIDE SEQUENCE [LARGE SCALE GENOMIC DNA]</scope>
    <source>
        <strain evidence="7 8">H242</strain>
    </source>
</reference>
<dbReference type="InterPro" id="IPR046373">
    <property type="entry name" value="Acyl-CoA_Oxase/DH_mid-dom_sf"/>
</dbReference>
<dbReference type="InterPro" id="IPR006091">
    <property type="entry name" value="Acyl-CoA_Oxase/DH_mid-dom"/>
</dbReference>
<evidence type="ECO:0000256" key="2">
    <source>
        <dbReference type="ARBA" id="ARBA00022630"/>
    </source>
</evidence>
<keyword evidence="4" id="KW-0560">Oxidoreductase</keyword>
<evidence type="ECO:0000256" key="4">
    <source>
        <dbReference type="ARBA" id="ARBA00023002"/>
    </source>
</evidence>
<evidence type="ECO:0000256" key="1">
    <source>
        <dbReference type="ARBA" id="ARBA00009347"/>
    </source>
</evidence>
<dbReference type="CDD" id="cd00567">
    <property type="entry name" value="ACAD"/>
    <property type="match status" value="1"/>
</dbReference>
<dbReference type="EMBL" id="CP053418">
    <property type="protein sequence ID" value="QJW85178.1"/>
    <property type="molecule type" value="Genomic_DNA"/>
</dbReference>
<evidence type="ECO:0000259" key="5">
    <source>
        <dbReference type="Pfam" id="PF00441"/>
    </source>
</evidence>
<evidence type="ECO:0000259" key="6">
    <source>
        <dbReference type="Pfam" id="PF02770"/>
    </source>
</evidence>
<evidence type="ECO:0000256" key="3">
    <source>
        <dbReference type="ARBA" id="ARBA00022827"/>
    </source>
</evidence>
<sequence length="290" mass="31700">MLAHLTPAMREHILPGLMAGDITTCFGMSEPDCGSDAMMMKTRAEPDGDGWRLSGSKIWTTNSPYADYCIVFAVTDPDAATKRRGGISAFLVPTDSAGFEVQRVIRMWGHGGGNEAVLAFDNVRIEPQQLVGELHRGFATAMLGVNLGRVYNSARAVALGRWAIGEAPEYVKIRKTFGKPLAEHQAVTFPLAEAAMQVHAAHLMSRNVCELLDGGHPARKELSMTKTYAIAAGQFALDRAMQAHGAIGFTNEMHFAQNFLRMRMLNVADGTHEILRRTIVKEMLDGDIDL</sequence>
<keyword evidence="8" id="KW-1185">Reference proteome</keyword>
<proteinExistence type="inferred from homology"/>
<dbReference type="SUPFAM" id="SSF47203">
    <property type="entry name" value="Acyl-CoA dehydrogenase C-terminal domain-like"/>
    <property type="match status" value="1"/>
</dbReference>
<evidence type="ECO:0000313" key="8">
    <source>
        <dbReference type="Proteomes" id="UP000500826"/>
    </source>
</evidence>
<gene>
    <name evidence="7" type="ORF">HK414_22290</name>
</gene>
<accession>A0ABX6P750</accession>
<dbReference type="InterPro" id="IPR009100">
    <property type="entry name" value="AcylCoA_DH/oxidase_NM_dom_sf"/>
</dbReference>
<feature type="domain" description="Acyl-CoA dehydrogenase/oxidase C-terminal" evidence="5">
    <location>
        <begin position="136"/>
        <end position="283"/>
    </location>
</feature>
<dbReference type="InterPro" id="IPR009075">
    <property type="entry name" value="AcylCo_DH/oxidase_C"/>
</dbReference>
<dbReference type="Gene3D" id="2.40.110.10">
    <property type="entry name" value="Butyryl-CoA Dehydrogenase, subunit A, domain 2"/>
    <property type="match status" value="1"/>
</dbReference>
<dbReference type="Pfam" id="PF02770">
    <property type="entry name" value="Acyl-CoA_dh_M"/>
    <property type="match status" value="1"/>
</dbReference>
<dbReference type="Pfam" id="PF00441">
    <property type="entry name" value="Acyl-CoA_dh_1"/>
    <property type="match status" value="1"/>
</dbReference>
<keyword evidence="2" id="KW-0285">Flavoprotein</keyword>
<dbReference type="PANTHER" id="PTHR48083:SF2">
    <property type="entry name" value="MEDIUM-CHAIN SPECIFIC ACYL-COA DEHYDROGENASE, MITOCHONDRIAL"/>
    <property type="match status" value="1"/>
</dbReference>
<keyword evidence="3" id="KW-0274">FAD</keyword>
<comment type="similarity">
    <text evidence="1">Belongs to the acyl-CoA dehydrogenase family.</text>
</comment>
<evidence type="ECO:0000313" key="7">
    <source>
        <dbReference type="EMBL" id="QJW85178.1"/>
    </source>
</evidence>
<dbReference type="Proteomes" id="UP000500826">
    <property type="component" value="Chromosome"/>
</dbReference>
<dbReference type="Gene3D" id="1.20.140.10">
    <property type="entry name" value="Butyryl-CoA Dehydrogenase, subunit A, domain 3"/>
    <property type="match status" value="1"/>
</dbReference>
<dbReference type="SUPFAM" id="SSF56645">
    <property type="entry name" value="Acyl-CoA dehydrogenase NM domain-like"/>
    <property type="match status" value="1"/>
</dbReference>
<name>A0ABX6P750_9BURK</name>
<dbReference type="PANTHER" id="PTHR48083">
    <property type="entry name" value="MEDIUM-CHAIN SPECIFIC ACYL-COA DEHYDROGENASE, MITOCHONDRIAL-RELATED"/>
    <property type="match status" value="1"/>
</dbReference>
<dbReference type="InterPro" id="IPR050741">
    <property type="entry name" value="Acyl-CoA_dehydrogenase"/>
</dbReference>
<dbReference type="InterPro" id="IPR036250">
    <property type="entry name" value="AcylCo_DH-like_C"/>
</dbReference>